<organism evidence="1 2">
    <name type="scientific">Naematelia encephala</name>
    <dbReference type="NCBI Taxonomy" id="71784"/>
    <lineage>
        <taxon>Eukaryota</taxon>
        <taxon>Fungi</taxon>
        <taxon>Dikarya</taxon>
        <taxon>Basidiomycota</taxon>
        <taxon>Agaricomycotina</taxon>
        <taxon>Tremellomycetes</taxon>
        <taxon>Tremellales</taxon>
        <taxon>Naemateliaceae</taxon>
        <taxon>Naematelia</taxon>
    </lineage>
</organism>
<evidence type="ECO:0000313" key="1">
    <source>
        <dbReference type="EMBL" id="ORY35832.1"/>
    </source>
</evidence>
<evidence type="ECO:0000313" key="2">
    <source>
        <dbReference type="Proteomes" id="UP000193986"/>
    </source>
</evidence>
<dbReference type="OrthoDB" id="2735536at2759"/>
<sequence>MSSPFPKLLRQSTFSSFDPHITRVYKSTPSSISRHGDWGVKYAVQRAPKHIKLDQLDTGVKAIGADWRSGEREARFMDAWGRGRQSWMSEEDQVEYSLLRAGSSIFSDRSRLFAHELAHPAERKGIESEVMADVNMMRVDEFERYIQRIRKMRKGYRETKVDMLRPQVKETLATPQDRTLVALATRGHVADRDAASFQVDLTKKDITSSVGKLYSQPHRLHGLSYSKLSPTASNVNSILHYPGRALDKAGAGNNNSASSRSASRFGTNAPWIVAMGNTTVKTDSTPRRISDVPAMERGVDYSRQDRDRGAAKWSVTRALLQSPPKVLGLRDSATAQKYIVDRGKIISMAKMPSPLDTTHFNIAVKHAGPIAAASRNEVGTREWVGTEPPPSLSRMRASAGDALGLGGPRRGRVQGEAGATLQSFEARKEADQRTKEIAAKRVADMLSRLGGLAG</sequence>
<name>A0A1Y2BM56_9TREE</name>
<dbReference type="STRING" id="71784.A0A1Y2BM56"/>
<dbReference type="AlphaFoldDB" id="A0A1Y2BM56"/>
<keyword evidence="2" id="KW-1185">Reference proteome</keyword>
<accession>A0A1Y2BM56</accession>
<proteinExistence type="predicted"/>
<dbReference type="InParanoid" id="A0A1Y2BM56"/>
<gene>
    <name evidence="1" type="ORF">BCR39DRAFT_512440</name>
</gene>
<dbReference type="Proteomes" id="UP000193986">
    <property type="component" value="Unassembled WGS sequence"/>
</dbReference>
<dbReference type="EMBL" id="MCFC01000001">
    <property type="protein sequence ID" value="ORY35832.1"/>
    <property type="molecule type" value="Genomic_DNA"/>
</dbReference>
<comment type="caution">
    <text evidence="1">The sequence shown here is derived from an EMBL/GenBank/DDBJ whole genome shotgun (WGS) entry which is preliminary data.</text>
</comment>
<evidence type="ECO:0008006" key="3">
    <source>
        <dbReference type="Google" id="ProtNLM"/>
    </source>
</evidence>
<protein>
    <recommendedName>
        <fullName evidence="3">Mitochondrial ribosomal protein subunit-domain-containing protein</fullName>
    </recommendedName>
</protein>
<reference evidence="1 2" key="1">
    <citation type="submission" date="2016-07" db="EMBL/GenBank/DDBJ databases">
        <title>Pervasive Adenine N6-methylation of Active Genes in Fungi.</title>
        <authorList>
            <consortium name="DOE Joint Genome Institute"/>
            <person name="Mondo S.J."/>
            <person name="Dannebaum R.O."/>
            <person name="Kuo R.C."/>
            <person name="Labutti K."/>
            <person name="Haridas S."/>
            <person name="Kuo A."/>
            <person name="Salamov A."/>
            <person name="Ahrendt S.R."/>
            <person name="Lipzen A."/>
            <person name="Sullivan W."/>
            <person name="Andreopoulos W.B."/>
            <person name="Clum A."/>
            <person name="Lindquist E."/>
            <person name="Daum C."/>
            <person name="Ramamoorthy G.K."/>
            <person name="Gryganskyi A."/>
            <person name="Culley D."/>
            <person name="Magnuson J.K."/>
            <person name="James T.Y."/>
            <person name="O'Malley M.A."/>
            <person name="Stajich J.E."/>
            <person name="Spatafora J.W."/>
            <person name="Visel A."/>
            <person name="Grigoriev I.V."/>
        </authorList>
    </citation>
    <scope>NUCLEOTIDE SEQUENCE [LARGE SCALE GENOMIC DNA]</scope>
    <source>
        <strain evidence="1 2">68-887.2</strain>
    </source>
</reference>